<comment type="caution">
    <text evidence="2">The sequence shown here is derived from an EMBL/GenBank/DDBJ whole genome shotgun (WGS) entry which is preliminary data.</text>
</comment>
<sequence length="327" mass="36115">MYHIFLGAPRAKILLQSSQENIQYTWTTIPSYQNTAGSPYLLPPPATLEAASRRISLMYQNAIFQNDESEEEPEECEEEGSYSYGRSADCFPGTSTLITWAPTPMDAEISKENTRLANSRSFINTTTRLEIESQETQESQSFNYSDSSSIANFPKFHFNLHSITSLAAIQKLGKTDYGSTKFNVLLAVLEVEGPDTIRTKKGPDAGKEISILKMILGDEDGSVCRLTAWREIADVWGGSGPKDVGAKRGDVVLIENVTASHDPSTSPTLSASSNLKSRIEVCYRTMPNAHEDMRLRPDLRLGGSDASVRKVASIVRWFEKTAGLVDE</sequence>
<dbReference type="InterPro" id="IPR049507">
    <property type="entry name" value="SHLD2_OB1"/>
</dbReference>
<accession>A0ABQ8Q6Z9</accession>
<dbReference type="SUPFAM" id="SSF50249">
    <property type="entry name" value="Nucleic acid-binding proteins"/>
    <property type="match status" value="1"/>
</dbReference>
<protein>
    <recommendedName>
        <fullName evidence="1">Shieldin complex subunit 2 first OB fold domain-containing protein</fullName>
    </recommendedName>
</protein>
<evidence type="ECO:0000313" key="2">
    <source>
        <dbReference type="EMBL" id="KAJ3994309.1"/>
    </source>
</evidence>
<evidence type="ECO:0000259" key="1">
    <source>
        <dbReference type="Pfam" id="PF21669"/>
    </source>
</evidence>
<reference evidence="2" key="1">
    <citation type="submission" date="2022-08" db="EMBL/GenBank/DDBJ databases">
        <authorList>
            <consortium name="DOE Joint Genome Institute"/>
            <person name="Min B."/>
            <person name="Riley R."/>
            <person name="Sierra-Patev S."/>
            <person name="Naranjo-Ortiz M."/>
            <person name="Looney B."/>
            <person name="Konkel Z."/>
            <person name="Slot J.C."/>
            <person name="Sakamoto Y."/>
            <person name="Steenwyk J.L."/>
            <person name="Rokas A."/>
            <person name="Carro J."/>
            <person name="Camarero S."/>
            <person name="Ferreira P."/>
            <person name="Molpeceres G."/>
            <person name="Ruiz-Duenas F.J."/>
            <person name="Serrano A."/>
            <person name="Henrissat B."/>
            <person name="Drula E."/>
            <person name="Hughes K.W."/>
            <person name="Mata J.L."/>
            <person name="Ishikawa N.K."/>
            <person name="Vargas-Isla R."/>
            <person name="Ushijima S."/>
            <person name="Smith C.A."/>
            <person name="Ahrendt S."/>
            <person name="Andreopoulos W."/>
            <person name="He G."/>
            <person name="Labutti K."/>
            <person name="Lipzen A."/>
            <person name="Ng V."/>
            <person name="Sandor L."/>
            <person name="Barry K."/>
            <person name="Martinez A.T."/>
            <person name="Xiao Y."/>
            <person name="Gibbons J.G."/>
            <person name="Terashima K."/>
            <person name="Hibbett D.S."/>
            <person name="Grigoriev I.V."/>
        </authorList>
    </citation>
    <scope>NUCLEOTIDE SEQUENCE</scope>
    <source>
        <strain evidence="2">TFB10827</strain>
    </source>
</reference>
<dbReference type="EMBL" id="MU790711">
    <property type="protein sequence ID" value="KAJ3994309.1"/>
    <property type="molecule type" value="Genomic_DNA"/>
</dbReference>
<name>A0ABQ8Q6Z9_9AGAR</name>
<feature type="domain" description="Shieldin complex subunit 2 first OB fold" evidence="1">
    <location>
        <begin position="170"/>
        <end position="269"/>
    </location>
</feature>
<evidence type="ECO:0000313" key="3">
    <source>
        <dbReference type="Proteomes" id="UP001163828"/>
    </source>
</evidence>
<organism evidence="2 3">
    <name type="scientific">Lentinula boryana</name>
    <dbReference type="NCBI Taxonomy" id="40481"/>
    <lineage>
        <taxon>Eukaryota</taxon>
        <taxon>Fungi</taxon>
        <taxon>Dikarya</taxon>
        <taxon>Basidiomycota</taxon>
        <taxon>Agaricomycotina</taxon>
        <taxon>Agaricomycetes</taxon>
        <taxon>Agaricomycetidae</taxon>
        <taxon>Agaricales</taxon>
        <taxon>Marasmiineae</taxon>
        <taxon>Omphalotaceae</taxon>
        <taxon>Lentinula</taxon>
    </lineage>
</organism>
<dbReference type="Proteomes" id="UP001163828">
    <property type="component" value="Unassembled WGS sequence"/>
</dbReference>
<dbReference type="Gene3D" id="2.40.50.140">
    <property type="entry name" value="Nucleic acid-binding proteins"/>
    <property type="match status" value="1"/>
</dbReference>
<keyword evidence="3" id="KW-1185">Reference proteome</keyword>
<gene>
    <name evidence="2" type="ORF">F5050DRAFT_1575845</name>
</gene>
<proteinExistence type="predicted"/>
<dbReference type="InterPro" id="IPR012340">
    <property type="entry name" value="NA-bd_OB-fold"/>
</dbReference>
<dbReference type="Pfam" id="PF21669">
    <property type="entry name" value="SHLD2_OB1"/>
    <property type="match status" value="1"/>
</dbReference>